<gene>
    <name evidence="1" type="ORF">UFOPK2655_00866</name>
</gene>
<protein>
    <submittedName>
        <fullName evidence="1">Unannotated protein</fullName>
    </submittedName>
</protein>
<evidence type="ECO:0000313" key="1">
    <source>
        <dbReference type="EMBL" id="CAB4713099.1"/>
    </source>
</evidence>
<proteinExistence type="predicted"/>
<dbReference type="SUPFAM" id="SSF54637">
    <property type="entry name" value="Thioesterase/thiol ester dehydrase-isomerase"/>
    <property type="match status" value="1"/>
</dbReference>
<organism evidence="1">
    <name type="scientific">freshwater metagenome</name>
    <dbReference type="NCBI Taxonomy" id="449393"/>
    <lineage>
        <taxon>unclassified sequences</taxon>
        <taxon>metagenomes</taxon>
        <taxon>ecological metagenomes</taxon>
    </lineage>
</organism>
<sequence length="71" mass="7997">MEYKRRIFFGEEILTRLEVVRVGNSSLEFGFTAHVAGELAAVGSYVIVHSPDVDKGAQRWPDNWRAAFLGE</sequence>
<name>A0A6J6QQG4_9ZZZZ</name>
<reference evidence="1" key="1">
    <citation type="submission" date="2020-05" db="EMBL/GenBank/DDBJ databases">
        <authorList>
            <person name="Chiriac C."/>
            <person name="Salcher M."/>
            <person name="Ghai R."/>
            <person name="Kavagutti S V."/>
        </authorList>
    </citation>
    <scope>NUCLEOTIDE SEQUENCE</scope>
</reference>
<dbReference type="AlphaFoldDB" id="A0A6J6QQG4"/>
<dbReference type="InterPro" id="IPR029069">
    <property type="entry name" value="HotDog_dom_sf"/>
</dbReference>
<dbReference type="Gene3D" id="3.10.129.10">
    <property type="entry name" value="Hotdog Thioesterase"/>
    <property type="match status" value="1"/>
</dbReference>
<dbReference type="EMBL" id="CAEZYE010000042">
    <property type="protein sequence ID" value="CAB4713099.1"/>
    <property type="molecule type" value="Genomic_DNA"/>
</dbReference>
<accession>A0A6J6QQG4</accession>